<dbReference type="GeneID" id="30145594"/>
<proteinExistence type="predicted"/>
<dbReference type="Gene3D" id="1.20.1410.10">
    <property type="entry name" value="I/LWEQ domain"/>
    <property type="match status" value="1"/>
</dbReference>
<dbReference type="PANTHER" id="PTHR15492:SF1">
    <property type="entry name" value="CYCLIN-D1-BINDING PROTEIN 1"/>
    <property type="match status" value="1"/>
</dbReference>
<dbReference type="InterPro" id="IPR049317">
    <property type="entry name" value="GCIP-like_N"/>
</dbReference>
<evidence type="ECO:0000259" key="1">
    <source>
        <dbReference type="Pfam" id="PF13324"/>
    </source>
</evidence>
<dbReference type="PANTHER" id="PTHR15492">
    <property type="entry name" value="CYCLIN D1-BINDING PROTEIN 1"/>
    <property type="match status" value="1"/>
</dbReference>
<dbReference type="Proteomes" id="UP000094336">
    <property type="component" value="Unassembled WGS sequence"/>
</dbReference>
<sequence>MSEEPFTEEQLRELLQTYKNGLTVWQTAISNPAAIAEIKAAQVPDPIAELVKLSKIMHALATKTGIVFKPGPVPVNAAYKQVREASEKIVLYVTLVAQLDAATYSDIFVKEAVHRVKQVLHSNEKLVVHLEGMDLAAAPSREVSAEEEAQDVRLITVGLIWAACDAVVELCEKGKKGLLNVKIKESSSMLVDAVQELEEWIENPDDFDDEDPFGLDLSDDEALVESDGSVSEEDLSELLAFAKTWVQKLKLIKLLFSSVHKSIPIESKITGEHINTIYKYVTEITGNIDELVVTAMMNRDVDECKKTSVEITNDAKSLVMFVRSLNSGNYQKTKWVDTWLLKFNE</sequence>
<dbReference type="OrthoDB" id="4088536at2759"/>
<protein>
    <recommendedName>
        <fullName evidence="1">Cyclin-D1-binding protein 1-like N-terminal domain-containing protein</fullName>
    </recommendedName>
</protein>
<organism evidence="2 3">
    <name type="scientific">Babjeviella inositovora NRRL Y-12698</name>
    <dbReference type="NCBI Taxonomy" id="984486"/>
    <lineage>
        <taxon>Eukaryota</taxon>
        <taxon>Fungi</taxon>
        <taxon>Dikarya</taxon>
        <taxon>Ascomycota</taxon>
        <taxon>Saccharomycotina</taxon>
        <taxon>Pichiomycetes</taxon>
        <taxon>Serinales incertae sedis</taxon>
        <taxon>Babjeviella</taxon>
    </lineage>
</organism>
<keyword evidence="3" id="KW-1185">Reference proteome</keyword>
<accession>A0A1E3R146</accession>
<feature type="domain" description="Cyclin-D1-binding protein 1-like N-terminal" evidence="1">
    <location>
        <begin position="49"/>
        <end position="202"/>
    </location>
</feature>
<dbReference type="Pfam" id="PF13324">
    <property type="entry name" value="GCIP_N"/>
    <property type="match status" value="1"/>
</dbReference>
<name>A0A1E3R146_9ASCO</name>
<dbReference type="RefSeq" id="XP_018988435.1">
    <property type="nucleotide sequence ID" value="XM_019127741.1"/>
</dbReference>
<gene>
    <name evidence="2" type="ORF">BABINDRAFT_159565</name>
</gene>
<evidence type="ECO:0000313" key="2">
    <source>
        <dbReference type="EMBL" id="ODQ83107.1"/>
    </source>
</evidence>
<dbReference type="GO" id="GO:0005634">
    <property type="term" value="C:nucleus"/>
    <property type="evidence" value="ECO:0007669"/>
    <property type="project" value="TreeGrafter"/>
</dbReference>
<dbReference type="STRING" id="984486.A0A1E3R146"/>
<reference evidence="3" key="1">
    <citation type="submission" date="2016-05" db="EMBL/GenBank/DDBJ databases">
        <title>Comparative genomics of biotechnologically important yeasts.</title>
        <authorList>
            <consortium name="DOE Joint Genome Institute"/>
            <person name="Riley R."/>
            <person name="Haridas S."/>
            <person name="Wolfe K.H."/>
            <person name="Lopes M.R."/>
            <person name="Hittinger C.T."/>
            <person name="Goker M."/>
            <person name="Salamov A."/>
            <person name="Wisecaver J."/>
            <person name="Long T.M."/>
            <person name="Aerts A.L."/>
            <person name="Barry K."/>
            <person name="Choi C."/>
            <person name="Clum A."/>
            <person name="Coughlan A.Y."/>
            <person name="Deshpande S."/>
            <person name="Douglass A.P."/>
            <person name="Hanson S.J."/>
            <person name="Klenk H.-P."/>
            <person name="Labutti K."/>
            <person name="Lapidus A."/>
            <person name="Lindquist E."/>
            <person name="Lipzen A."/>
            <person name="Meier-Kolthoff J.P."/>
            <person name="Ohm R.A."/>
            <person name="Otillar R.P."/>
            <person name="Pangilinan J."/>
            <person name="Peng Y."/>
            <person name="Rokas A."/>
            <person name="Rosa C.A."/>
            <person name="Scheuner C."/>
            <person name="Sibirny A.A."/>
            <person name="Slot J.C."/>
            <person name="Stielow J.B."/>
            <person name="Sun H."/>
            <person name="Kurtzman C.P."/>
            <person name="Blackwell M."/>
            <person name="Grigoriev I.V."/>
            <person name="Jeffries T.W."/>
        </authorList>
    </citation>
    <scope>NUCLEOTIDE SEQUENCE [LARGE SCALE GENOMIC DNA]</scope>
    <source>
        <strain evidence="3">NRRL Y-12698</strain>
    </source>
</reference>
<dbReference type="InterPro" id="IPR026907">
    <property type="entry name" value="GCIP-like"/>
</dbReference>
<dbReference type="EMBL" id="KV454426">
    <property type="protein sequence ID" value="ODQ83107.1"/>
    <property type="molecule type" value="Genomic_DNA"/>
</dbReference>
<dbReference type="AlphaFoldDB" id="A0A1E3R146"/>
<evidence type="ECO:0000313" key="3">
    <source>
        <dbReference type="Proteomes" id="UP000094336"/>
    </source>
</evidence>